<reference evidence="2 3" key="1">
    <citation type="submission" date="2016-10" db="EMBL/GenBank/DDBJ databases">
        <authorList>
            <person name="de Groot N.N."/>
        </authorList>
    </citation>
    <scope>NUCLEOTIDE SEQUENCE [LARGE SCALE GENOMIC DNA]</scope>
    <source>
        <strain evidence="2 3">DSM 1736</strain>
    </source>
</reference>
<evidence type="ECO:0000256" key="1">
    <source>
        <dbReference type="SAM" id="Phobius"/>
    </source>
</evidence>
<dbReference type="EMBL" id="FNHB01000019">
    <property type="protein sequence ID" value="SDN33742.1"/>
    <property type="molecule type" value="Genomic_DNA"/>
</dbReference>
<keyword evidence="1" id="KW-0472">Membrane</keyword>
<dbReference type="Proteomes" id="UP000214880">
    <property type="component" value="Unassembled WGS sequence"/>
</dbReference>
<keyword evidence="3" id="KW-1185">Reference proteome</keyword>
<name>A0A1H0AJI4_9FIRM</name>
<dbReference type="AlphaFoldDB" id="A0A1H0AJI4"/>
<sequence length="566" mass="66967">MIKTGTIGEVDSVIDETIDKRKALLSQRYNNCTLLDRQFEILDVIKVANLCFFYIMFGSREQHEQLKPNQPYYLEGINILFDQVFCDFTKNEFAPTFLTQEVEKIHALIIFCGEIGFFNRIKDYCKYNLIEYTGKSEHKLCFRFVNRYMGLENLEIMEDMIRTEKIIKAQEEAVKTDSDQRAKITKRMRKYVKPRRKHFISYDTNPEIDEYYIRLAELYMERTFQFECFPGDVKFGGIPYSIYIRSAVLIISFALKHIAYAQLLTQKHRKIAFVNVLTINRDISEMVEVFCIACGISRNDARQVLDCFTLTYEKYSFHRRNMDYLLMPYIIVSKTQLVFSIAGALSGIYTFLMGELNRKFQKDWDRNILERESQFRNDLYNLFDDSLYIKIGHNLPVQSDGKTITDIDACIVEKATGQIIFFQLKWQEQYGRNIGRRQSRMQNFLRETNRWINDMTIWLGKKDRRKLASMLGLKEKQIDFDKFSLIVAGKYSAHFSGLDKPDDRAEWVLWLQLQRLYDEDSTTFRSLETLIKKLKEDNPYNRLPEQKGQLFHAKETDIEIAPYSAD</sequence>
<organism evidence="2 3">
    <name type="scientific">Dendrosporobacter quercicolus</name>
    <dbReference type="NCBI Taxonomy" id="146817"/>
    <lineage>
        <taxon>Bacteria</taxon>
        <taxon>Bacillati</taxon>
        <taxon>Bacillota</taxon>
        <taxon>Negativicutes</taxon>
        <taxon>Selenomonadales</taxon>
        <taxon>Sporomusaceae</taxon>
        <taxon>Dendrosporobacter</taxon>
    </lineage>
</organism>
<accession>A0A1H0AJI4</accession>
<dbReference type="RefSeq" id="WP_092075116.1">
    <property type="nucleotide sequence ID" value="NZ_FNHB01000019.1"/>
</dbReference>
<protein>
    <submittedName>
        <fullName evidence="2">Uncharacterized protein</fullName>
    </submittedName>
</protein>
<proteinExistence type="predicted"/>
<feature type="transmembrane region" description="Helical" evidence="1">
    <location>
        <begin position="326"/>
        <end position="352"/>
    </location>
</feature>
<gene>
    <name evidence="2" type="ORF">SAMN04488502_1196</name>
</gene>
<evidence type="ECO:0000313" key="2">
    <source>
        <dbReference type="EMBL" id="SDN33742.1"/>
    </source>
</evidence>
<dbReference type="OrthoDB" id="7596486at2"/>
<keyword evidence="1" id="KW-1133">Transmembrane helix</keyword>
<keyword evidence="1" id="KW-0812">Transmembrane</keyword>
<evidence type="ECO:0000313" key="3">
    <source>
        <dbReference type="Proteomes" id="UP000214880"/>
    </source>
</evidence>